<proteinExistence type="predicted"/>
<accession>A0ACB9VG92</accession>
<reference evidence="1" key="1">
    <citation type="submission" date="2022-03" db="EMBL/GenBank/DDBJ databases">
        <title>Genomic analyses of argali, domestic sheep and their hybrids provide insights into chromosomal evolution, heterosis and genetic basis of agronomic traits.</title>
        <authorList>
            <person name="Li M."/>
        </authorList>
    </citation>
    <scope>NUCLEOTIDE SEQUENCE</scope>
    <source>
        <strain evidence="1">F1 hybrid</strain>
    </source>
</reference>
<comment type="caution">
    <text evidence="1">The sequence shown here is derived from an EMBL/GenBank/DDBJ whole genome shotgun (WGS) entry which is preliminary data.</text>
</comment>
<gene>
    <name evidence="1" type="ORF">MJG53_003185</name>
</gene>
<evidence type="ECO:0000313" key="1">
    <source>
        <dbReference type="EMBL" id="KAI4588777.1"/>
    </source>
</evidence>
<protein>
    <submittedName>
        <fullName evidence="1">Uncharacterized protein</fullName>
    </submittedName>
</protein>
<dbReference type="EMBL" id="CM043027">
    <property type="protein sequence ID" value="KAI4588777.1"/>
    <property type="molecule type" value="Genomic_DNA"/>
</dbReference>
<dbReference type="Proteomes" id="UP001057279">
    <property type="component" value="Linkage Group LG02"/>
</dbReference>
<name>A0ACB9VG92_9CETA</name>
<keyword evidence="2" id="KW-1185">Reference proteome</keyword>
<evidence type="ECO:0000313" key="2">
    <source>
        <dbReference type="Proteomes" id="UP001057279"/>
    </source>
</evidence>
<sequence length="187" mass="21262">MDLLSSISLSALQFGWNWKTSSCQRKHEKKQEPAPDVRLGVSWAAQLYAQAFPDPCTPICNSRLGNMMAIFQHLKNCHRAKHVGKDVKKELQAKMTTTSDSPSKGPSGDSSSGNFLKVTVRESHRYSITTEKYFPHSALTPDGFYQSNYENNKTLNFQDLNYSKNYQNVTLQLVDIRKFTIKQSSYI</sequence>
<organism evidence="1 2">
    <name type="scientific">Ovis ammon polii x Ovis aries</name>
    <dbReference type="NCBI Taxonomy" id="2918886"/>
    <lineage>
        <taxon>Eukaryota</taxon>
        <taxon>Metazoa</taxon>
        <taxon>Chordata</taxon>
        <taxon>Craniata</taxon>
        <taxon>Vertebrata</taxon>
        <taxon>Euteleostomi</taxon>
        <taxon>Mammalia</taxon>
        <taxon>Eutheria</taxon>
        <taxon>Laurasiatheria</taxon>
        <taxon>Artiodactyla</taxon>
        <taxon>Ruminantia</taxon>
        <taxon>Pecora</taxon>
        <taxon>Bovidae</taxon>
        <taxon>Caprinae</taxon>
        <taxon>Ovis</taxon>
    </lineage>
</organism>